<feature type="region of interest" description="Disordered" evidence="1">
    <location>
        <begin position="230"/>
        <end position="274"/>
    </location>
</feature>
<dbReference type="EMBL" id="QGKW02001988">
    <property type="protein sequence ID" value="KAF2554182.1"/>
    <property type="molecule type" value="Genomic_DNA"/>
</dbReference>
<organism evidence="2 3">
    <name type="scientific">Brassica cretica</name>
    <name type="common">Mustard</name>
    <dbReference type="NCBI Taxonomy" id="69181"/>
    <lineage>
        <taxon>Eukaryota</taxon>
        <taxon>Viridiplantae</taxon>
        <taxon>Streptophyta</taxon>
        <taxon>Embryophyta</taxon>
        <taxon>Tracheophyta</taxon>
        <taxon>Spermatophyta</taxon>
        <taxon>Magnoliopsida</taxon>
        <taxon>eudicotyledons</taxon>
        <taxon>Gunneridae</taxon>
        <taxon>Pentapetalae</taxon>
        <taxon>rosids</taxon>
        <taxon>malvids</taxon>
        <taxon>Brassicales</taxon>
        <taxon>Brassicaceae</taxon>
        <taxon>Brassiceae</taxon>
        <taxon>Brassica</taxon>
    </lineage>
</organism>
<evidence type="ECO:0000313" key="2">
    <source>
        <dbReference type="EMBL" id="KAF2554182.1"/>
    </source>
</evidence>
<dbReference type="Proteomes" id="UP000712281">
    <property type="component" value="Unassembled WGS sequence"/>
</dbReference>
<dbReference type="AlphaFoldDB" id="A0A8S9HDC1"/>
<evidence type="ECO:0000313" key="3">
    <source>
        <dbReference type="Proteomes" id="UP000712281"/>
    </source>
</evidence>
<feature type="region of interest" description="Disordered" evidence="1">
    <location>
        <begin position="79"/>
        <end position="101"/>
    </location>
</feature>
<reference evidence="2" key="1">
    <citation type="submission" date="2019-12" db="EMBL/GenBank/DDBJ databases">
        <title>Genome sequencing and annotation of Brassica cretica.</title>
        <authorList>
            <person name="Studholme D.J."/>
            <person name="Sarris P.F."/>
        </authorList>
    </citation>
    <scope>NUCLEOTIDE SEQUENCE</scope>
    <source>
        <strain evidence="2">PFS-001/15</strain>
        <tissue evidence="2">Leaf</tissue>
    </source>
</reference>
<feature type="compositionally biased region" description="Low complexity" evidence="1">
    <location>
        <begin position="233"/>
        <end position="253"/>
    </location>
</feature>
<name>A0A8S9HDC1_BRACR</name>
<accession>A0A8S9HDC1</accession>
<comment type="caution">
    <text evidence="2">The sequence shown here is derived from an EMBL/GenBank/DDBJ whole genome shotgun (WGS) entry which is preliminary data.</text>
</comment>
<evidence type="ECO:0000256" key="1">
    <source>
        <dbReference type="SAM" id="MobiDB-lite"/>
    </source>
</evidence>
<gene>
    <name evidence="2" type="ORF">F2Q68_00034121</name>
</gene>
<sequence>MEGSSYRKFSFSWGKGAVPKIGPRVLRSGEPGCLLAGTQRPEGSNPNYVIMVVDEHNEQPEATPREVELQRQLDGIQSQGHTSWIRSPETSDPCQPSSKSGMSIVAHPQKIEMGIRHKAGMGSQHPHQHPLSLSVTSCRSRIQHRNSIVASFRAAECKIQIGIGSSHAWEGGGPNKNTRIPIRSQDLRENPRFSHGLRVQSRSREPPGSNYGLRTYRKIYGSSYSLRAPVMIPGSKGEPSGSPTTSGSQTQSQDPKENLRVPQRPPGPRYNLRI</sequence>
<feature type="region of interest" description="Disordered" evidence="1">
    <location>
        <begin position="166"/>
        <end position="214"/>
    </location>
</feature>
<proteinExistence type="predicted"/>
<protein>
    <submittedName>
        <fullName evidence="2">Uncharacterized protein</fullName>
    </submittedName>
</protein>